<dbReference type="InterPro" id="IPR050498">
    <property type="entry name" value="Ycf3"/>
</dbReference>
<evidence type="ECO:0000313" key="4">
    <source>
        <dbReference type="EMBL" id="WNM59347.1"/>
    </source>
</evidence>
<dbReference type="RefSeq" id="WP_312646076.1">
    <property type="nucleotide sequence ID" value="NZ_CP116967.1"/>
</dbReference>
<feature type="repeat" description="TPR" evidence="3">
    <location>
        <begin position="489"/>
        <end position="522"/>
    </location>
</feature>
<keyword evidence="1" id="KW-0677">Repeat</keyword>
<feature type="repeat" description="TPR" evidence="3">
    <location>
        <begin position="318"/>
        <end position="351"/>
    </location>
</feature>
<dbReference type="SMART" id="SM00028">
    <property type="entry name" value="TPR"/>
    <property type="match status" value="12"/>
</dbReference>
<name>A0AA96GDY3_9BACT</name>
<evidence type="ECO:0000313" key="5">
    <source>
        <dbReference type="Proteomes" id="UP001302719"/>
    </source>
</evidence>
<organism evidence="4 5">
    <name type="scientific">Candidatus Nitrospira allomarina</name>
    <dbReference type="NCBI Taxonomy" id="3020900"/>
    <lineage>
        <taxon>Bacteria</taxon>
        <taxon>Pseudomonadati</taxon>
        <taxon>Nitrospirota</taxon>
        <taxon>Nitrospiria</taxon>
        <taxon>Nitrospirales</taxon>
        <taxon>Nitrospiraceae</taxon>
        <taxon>Nitrospira</taxon>
    </lineage>
</organism>
<feature type="repeat" description="TPR" evidence="3">
    <location>
        <begin position="147"/>
        <end position="180"/>
    </location>
</feature>
<dbReference type="Pfam" id="PF14559">
    <property type="entry name" value="TPR_19"/>
    <property type="match status" value="2"/>
</dbReference>
<reference evidence="4 5" key="1">
    <citation type="submission" date="2023-01" db="EMBL/GenBank/DDBJ databases">
        <title>Cultivation and genomic characterization of new, ubiquitous marine nitrite-oxidizing bacteria from the Nitrospirales.</title>
        <authorList>
            <person name="Mueller A.J."/>
            <person name="Daebeler A."/>
            <person name="Herbold C.W."/>
            <person name="Kirkegaard R.H."/>
            <person name="Daims H."/>
        </authorList>
    </citation>
    <scope>NUCLEOTIDE SEQUENCE [LARGE SCALE GENOMIC DNA]</scope>
    <source>
        <strain evidence="4 5">VA</strain>
    </source>
</reference>
<feature type="repeat" description="TPR" evidence="3">
    <location>
        <begin position="386"/>
        <end position="419"/>
    </location>
</feature>
<dbReference type="Pfam" id="PF13432">
    <property type="entry name" value="TPR_16"/>
    <property type="match status" value="2"/>
</dbReference>
<evidence type="ECO:0000256" key="3">
    <source>
        <dbReference type="PROSITE-ProRule" id="PRU00339"/>
    </source>
</evidence>
<dbReference type="AlphaFoldDB" id="A0AA96GDY3"/>
<accession>A0AA96GDY3</accession>
<dbReference type="InterPro" id="IPR019734">
    <property type="entry name" value="TPR_rpt"/>
</dbReference>
<sequence>MATRETVHPQAYYHFLRGSLAELNNNATTALEEYQAGMAFDGNSNFLKFRLAKLHFSMSHLTEAVDLAKQIPVSEISQAAMFFDLAKIFAGGGDIGRAVEILSEGERHFPQDERIYISHGTLLLNIKELQMAENVFHDLLVHVPGSAEAHYYLGVIALEAKTKQEAKEHFQDAIALHPTFERAYLKLVAISEEAEEPQVAIDLLERYLIEVNPHHREFRLRVIRLYIGQHNTDKALDHLDYFLQQNPDDLHAQILKAQIYGEMGNFPAAIEQLNAILRVRPNELRVRDFLGLLYEEVKDYERAIQAYRTNVQMDDTFFDSILHLGFVSYRLKRNQEALSYLDQAVSLNPKRPEPYLLLGLTHFQMEEYHKAKARLEEGIHHDPSNAELHFNLGTVYDKLDHFDNVVREMEQALELDPEHADALNYLGYSYADRGIKGEQALSLTQRAVALKPNNGYYVDSLAWALYKLGRIEEALETIQRAVSLVSDDPVIYEHLGDIFLKQDERNKAREAWLHSLQLDSTNKLLGKRFREAGFGEPIPTLSHQSTLAP</sequence>
<dbReference type="PROSITE" id="PS50293">
    <property type="entry name" value="TPR_REGION"/>
    <property type="match status" value="1"/>
</dbReference>
<feature type="repeat" description="TPR" evidence="3">
    <location>
        <begin position="352"/>
        <end position="385"/>
    </location>
</feature>
<proteinExistence type="predicted"/>
<dbReference type="Proteomes" id="UP001302719">
    <property type="component" value="Chromosome"/>
</dbReference>
<dbReference type="PANTHER" id="PTHR44858:SF1">
    <property type="entry name" value="UDP-N-ACETYLGLUCOSAMINE--PEPTIDE N-ACETYLGLUCOSAMINYLTRANSFERASE SPINDLY-RELATED"/>
    <property type="match status" value="1"/>
</dbReference>
<dbReference type="InterPro" id="IPR011990">
    <property type="entry name" value="TPR-like_helical_dom_sf"/>
</dbReference>
<dbReference type="KEGG" id="nall:PP769_06165"/>
<dbReference type="Pfam" id="PF13414">
    <property type="entry name" value="TPR_11"/>
    <property type="match status" value="1"/>
</dbReference>
<gene>
    <name evidence="4" type="ORF">PP769_06165</name>
</gene>
<dbReference type="Gene3D" id="1.25.40.10">
    <property type="entry name" value="Tetratricopeptide repeat domain"/>
    <property type="match status" value="4"/>
</dbReference>
<dbReference type="PROSITE" id="PS50005">
    <property type="entry name" value="TPR"/>
    <property type="match status" value="6"/>
</dbReference>
<dbReference type="SUPFAM" id="SSF48452">
    <property type="entry name" value="TPR-like"/>
    <property type="match status" value="3"/>
</dbReference>
<protein>
    <submittedName>
        <fullName evidence="4">Tetratricopeptide repeat protein</fullName>
    </submittedName>
</protein>
<keyword evidence="5" id="KW-1185">Reference proteome</keyword>
<feature type="repeat" description="TPR" evidence="3">
    <location>
        <begin position="284"/>
        <end position="317"/>
    </location>
</feature>
<evidence type="ECO:0000256" key="1">
    <source>
        <dbReference type="ARBA" id="ARBA00022737"/>
    </source>
</evidence>
<keyword evidence="2 3" id="KW-0802">TPR repeat</keyword>
<evidence type="ECO:0000256" key="2">
    <source>
        <dbReference type="ARBA" id="ARBA00022803"/>
    </source>
</evidence>
<dbReference type="EMBL" id="CP116967">
    <property type="protein sequence ID" value="WNM59347.1"/>
    <property type="molecule type" value="Genomic_DNA"/>
</dbReference>
<dbReference type="PANTHER" id="PTHR44858">
    <property type="entry name" value="TETRATRICOPEPTIDE REPEAT PROTEIN 6"/>
    <property type="match status" value="1"/>
</dbReference>